<dbReference type="KEGG" id="vg:15613667"/>
<name>A0A916NY87_9POXV</name>
<reference evidence="1 2" key="1">
    <citation type="journal article" date="2013" name="J. Virol.">
        <title>New Insights into the Evolution of Entomopoxvirinae from the Complete Genome Sequences of Four Entomopoxviruses Infecting Adoxophyes honmai, Choristoneura biennis, Choristoneura rosaceana, and Mythimna separata.</title>
        <authorList>
            <person name="Theze J."/>
            <person name="Takatsuka J."/>
            <person name="Li Z."/>
            <person name="Gallais J."/>
            <person name="Doucet D."/>
            <person name="Arif B."/>
            <person name="Nakai M."/>
            <person name="Herniou E.A."/>
        </authorList>
    </citation>
    <scope>NUCLEOTIDE SEQUENCE [LARGE SCALE GENOMIC DNA]</scope>
</reference>
<evidence type="ECO:0000313" key="1">
    <source>
        <dbReference type="EMBL" id="CCU56243.1"/>
    </source>
</evidence>
<dbReference type="Proteomes" id="UP000792671">
    <property type="component" value="Genome"/>
</dbReference>
<dbReference type="GeneID" id="15613667"/>
<gene>
    <name evidence="1" type="ORF">MYSEV_045</name>
</gene>
<protein>
    <submittedName>
        <fullName evidence="1">Uncharacterized protein</fullName>
    </submittedName>
</protein>
<sequence>MQNLHTNFIDMFNYLSKSIILSRDKNLNKICDRIIHKLLKYIFEYMHKIKNKYIFRVELTIYKYNDDYTIYMPSNFMHILIKNKFVITDKINPYKFKIKNLDNEQIGYKAIIAYIKDFKLNYKC</sequence>
<organism evidence="1 2">
    <name type="scientific">Mythimna separata entomopoxvirus 'L'</name>
    <dbReference type="NCBI Taxonomy" id="1293572"/>
    <lineage>
        <taxon>Viruses</taxon>
        <taxon>Varidnaviria</taxon>
        <taxon>Bamfordvirae</taxon>
        <taxon>Nucleocytoviricota</taxon>
        <taxon>Pokkesviricetes</taxon>
        <taxon>Chitovirales</taxon>
        <taxon>Poxviridae</taxon>
        <taxon>Entomopoxvirinae</taxon>
        <taxon>Betaentomopoxvirus</taxon>
        <taxon>Betaentomopoxvirus mseparata</taxon>
        <taxon>Mythimna separata entomopoxvirus</taxon>
    </lineage>
</organism>
<dbReference type="RefSeq" id="YP_008003562.1">
    <property type="nucleotide sequence ID" value="NC_021246.1"/>
</dbReference>
<proteinExistence type="predicted"/>
<dbReference type="OrthoDB" id="36964at10239"/>
<evidence type="ECO:0000313" key="2">
    <source>
        <dbReference type="Proteomes" id="UP000792671"/>
    </source>
</evidence>
<keyword evidence="2" id="KW-1185">Reference proteome</keyword>
<accession>A0A916NY87</accession>
<dbReference type="EMBL" id="HF679134">
    <property type="protein sequence ID" value="CCU56243.1"/>
    <property type="molecule type" value="Genomic_DNA"/>
</dbReference>